<name>A0ABQ1K0Y8_9FLAO</name>
<proteinExistence type="predicted"/>
<keyword evidence="2" id="KW-1185">Reference proteome</keyword>
<dbReference type="PROSITE" id="PS51257">
    <property type="entry name" value="PROKAR_LIPOPROTEIN"/>
    <property type="match status" value="1"/>
</dbReference>
<dbReference type="RefSeq" id="WP_188621149.1">
    <property type="nucleotide sequence ID" value="NZ_BMJE01000005.1"/>
</dbReference>
<protein>
    <recommendedName>
        <fullName evidence="3">RHS repeat protein</fullName>
    </recommendedName>
</protein>
<reference evidence="2" key="1">
    <citation type="journal article" date="2019" name="Int. J. Syst. Evol. Microbiol.">
        <title>The Global Catalogue of Microorganisms (GCM) 10K type strain sequencing project: providing services to taxonomists for standard genome sequencing and annotation.</title>
        <authorList>
            <consortium name="The Broad Institute Genomics Platform"/>
            <consortium name="The Broad Institute Genome Sequencing Center for Infectious Disease"/>
            <person name="Wu L."/>
            <person name="Ma J."/>
        </authorList>
    </citation>
    <scope>NUCLEOTIDE SEQUENCE [LARGE SCALE GENOMIC DNA]</scope>
    <source>
        <strain evidence="2">CGMCC 1.15461</strain>
    </source>
</reference>
<sequence length="364" mass="42622">MKYTYSLAIALFVLISCKKEDKVSEQIIDRSNTDWEFYSLKGNVKSISLKSNEIDKTNLDANIIKHEISTEHNKDLEFNEVGMLVLEKKQNSSGGPYEQTKYNGQNKKLEKIQYINNEPGIKTVFEWNESGENNTSITRRNPDNSQIDRKVLKYEAGKLAEKLTFNRQDKLVDKVTYVYDDNGNLTGENLYLNNDKVVVKNAYKYNENNQKVSYTRYDKNSEILFNTQYEYKGDNLILEETRGKEGEVEYSRKMTYDDNGNMLSKISYDSYDDSETIEKFVYDGKGNKVTWDVQKNGEPFLKINYTYNENGDVTGVRTYNNIGKAIEERKYTYNYDKEGNWIKKSIYIDGELKFVEQRDITYYN</sequence>
<gene>
    <name evidence="1" type="ORF">GCM10007424_19970</name>
</gene>
<comment type="caution">
    <text evidence="1">The sequence shown here is derived from an EMBL/GenBank/DDBJ whole genome shotgun (WGS) entry which is preliminary data.</text>
</comment>
<dbReference type="Proteomes" id="UP000615760">
    <property type="component" value="Unassembled WGS sequence"/>
</dbReference>
<evidence type="ECO:0000313" key="1">
    <source>
        <dbReference type="EMBL" id="GGB79842.1"/>
    </source>
</evidence>
<evidence type="ECO:0008006" key="3">
    <source>
        <dbReference type="Google" id="ProtNLM"/>
    </source>
</evidence>
<dbReference type="Gene3D" id="2.180.10.10">
    <property type="entry name" value="RHS repeat-associated core"/>
    <property type="match status" value="1"/>
</dbReference>
<accession>A0ABQ1K0Y8</accession>
<evidence type="ECO:0000313" key="2">
    <source>
        <dbReference type="Proteomes" id="UP000615760"/>
    </source>
</evidence>
<organism evidence="1 2">
    <name type="scientific">Flavobacterium suaedae</name>
    <dbReference type="NCBI Taxonomy" id="1767027"/>
    <lineage>
        <taxon>Bacteria</taxon>
        <taxon>Pseudomonadati</taxon>
        <taxon>Bacteroidota</taxon>
        <taxon>Flavobacteriia</taxon>
        <taxon>Flavobacteriales</taxon>
        <taxon>Flavobacteriaceae</taxon>
        <taxon>Flavobacterium</taxon>
    </lineage>
</organism>
<dbReference type="EMBL" id="BMJE01000005">
    <property type="protein sequence ID" value="GGB79842.1"/>
    <property type="molecule type" value="Genomic_DNA"/>
</dbReference>